<keyword evidence="1" id="KW-0812">Transmembrane</keyword>
<reference evidence="2 3" key="1">
    <citation type="journal article" date="2013" name="Genome Announc.">
        <title>Complete Genome Sequence of Mycoplasma hyorhinis Strain SK76.</title>
        <authorList>
            <person name="Goodison S."/>
            <person name="Urquidi V."/>
            <person name="Kumar D."/>
            <person name="Reyes L."/>
            <person name="Rosser C.J."/>
        </authorList>
    </citation>
    <scope>NUCLEOTIDE SEQUENCE [LARGE SCALE GENOMIC DNA]</scope>
    <source>
        <strain evidence="2 3">SK76</strain>
    </source>
</reference>
<dbReference type="EMBL" id="CP003914">
    <property type="protein sequence ID" value="AFX73990.1"/>
    <property type="molecule type" value="Genomic_DNA"/>
</dbReference>
<sequence length="164" mass="19180">MTKKIKIILIVLFSILFFTLSGLYISRENFYNISPISNYKEDIKVKISGQVVFPGEKTFKKGTLLKEIIEKFKPLPNSDLSVFKLQEKQFEDLNLEIKKQKPLLSNNLKEEVFKKIKINKSLLAKIQDFFLKNKHRKITWEDIEQIPGLGSKSLEKLQNNFSLE</sequence>
<evidence type="ECO:0000256" key="1">
    <source>
        <dbReference type="SAM" id="Phobius"/>
    </source>
</evidence>
<dbReference type="KEGG" id="mhs:MOS_058"/>
<keyword evidence="1" id="KW-0472">Membrane</keyword>
<dbReference type="RefSeq" id="WP_014335341.1">
    <property type="nucleotide sequence ID" value="NC_019552.1"/>
</dbReference>
<evidence type="ECO:0000313" key="2">
    <source>
        <dbReference type="EMBL" id="AFX73990.1"/>
    </source>
</evidence>
<dbReference type="GeneID" id="93248195"/>
<dbReference type="AlphaFoldDB" id="A0AAI8FD94"/>
<dbReference type="Proteomes" id="UP000009399">
    <property type="component" value="Chromosome"/>
</dbReference>
<name>A0AAI8FD94_MESHY</name>
<keyword evidence="1" id="KW-1133">Transmembrane helix</keyword>
<dbReference type="NCBIfam" id="NF045978">
    <property type="entry name" value="ComEA_MAG0490"/>
    <property type="match status" value="1"/>
</dbReference>
<feature type="transmembrane region" description="Helical" evidence="1">
    <location>
        <begin position="7"/>
        <end position="25"/>
    </location>
</feature>
<protein>
    <recommendedName>
        <fullName evidence="4">Competence protein ComEA</fullName>
    </recommendedName>
</protein>
<organism evidence="2 3">
    <name type="scientific">Mesomycoplasma hyorhinis SK76</name>
    <dbReference type="NCBI Taxonomy" id="1118964"/>
    <lineage>
        <taxon>Bacteria</taxon>
        <taxon>Bacillati</taxon>
        <taxon>Mycoplasmatota</taxon>
        <taxon>Mycoplasmoidales</taxon>
        <taxon>Metamycoplasmataceae</taxon>
        <taxon>Mesomycoplasma</taxon>
    </lineage>
</organism>
<gene>
    <name evidence="2" type="ORF">MOS_058</name>
</gene>
<evidence type="ECO:0000313" key="3">
    <source>
        <dbReference type="Proteomes" id="UP000009399"/>
    </source>
</evidence>
<accession>A0AAI8FD94</accession>
<evidence type="ECO:0008006" key="4">
    <source>
        <dbReference type="Google" id="ProtNLM"/>
    </source>
</evidence>
<proteinExistence type="predicted"/>